<dbReference type="RefSeq" id="WP_058708309.1">
    <property type="nucleotide sequence ID" value="NZ_LDSI01000027.1"/>
</dbReference>
<organism evidence="1 2">
    <name type="scientific">Pantoea stewartii</name>
    <dbReference type="NCBI Taxonomy" id="66269"/>
    <lineage>
        <taxon>Bacteria</taxon>
        <taxon>Pseudomonadati</taxon>
        <taxon>Pseudomonadota</taxon>
        <taxon>Gammaproteobacteria</taxon>
        <taxon>Enterobacterales</taxon>
        <taxon>Erwiniaceae</taxon>
        <taxon>Pantoea</taxon>
    </lineage>
</organism>
<dbReference type="EMBL" id="LDSI01000027">
    <property type="protein sequence ID" value="KTS94538.1"/>
    <property type="molecule type" value="Genomic_DNA"/>
</dbReference>
<proteinExistence type="predicted"/>
<sequence length="101" mass="11778">MIYISDAKYQQLPYITLKGHWLEEVGFRTVTLGNVRVIQGFMIIIRQEPPAEPEMVITLRKACKKLSARKHREIAVYIEMVAAPQKRTRKIPDGVIEWRTI</sequence>
<comment type="caution">
    <text evidence="1">The sequence shown here is derived from an EMBL/GenBank/DDBJ whole genome shotgun (WGS) entry which is preliminary data.</text>
</comment>
<evidence type="ECO:0000313" key="2">
    <source>
        <dbReference type="Proteomes" id="UP000072520"/>
    </source>
</evidence>
<gene>
    <name evidence="1" type="ORF">RSA13_17750</name>
</gene>
<reference evidence="1 2" key="1">
    <citation type="journal article" date="2016" name="Front. Microbiol.">
        <title>Genomic Resource of Rice Seed Associated Bacteria.</title>
        <authorList>
            <person name="Midha S."/>
            <person name="Bansal K."/>
            <person name="Sharma S."/>
            <person name="Kumar N."/>
            <person name="Patil P.P."/>
            <person name="Chaudhry V."/>
            <person name="Patil P.B."/>
        </authorList>
    </citation>
    <scope>NUCLEOTIDE SEQUENCE [LARGE SCALE GENOMIC DNA]</scope>
    <source>
        <strain evidence="1 2">RSA13</strain>
    </source>
</reference>
<evidence type="ECO:0000313" key="1">
    <source>
        <dbReference type="EMBL" id="KTS94538.1"/>
    </source>
</evidence>
<dbReference type="Proteomes" id="UP000072520">
    <property type="component" value="Unassembled WGS sequence"/>
</dbReference>
<protein>
    <recommendedName>
        <fullName evidence="3">Type I toxin-antitoxin system SymE family toxin</fullName>
    </recommendedName>
</protein>
<dbReference type="AlphaFoldDB" id="A0AB34VDR7"/>
<evidence type="ECO:0008006" key="3">
    <source>
        <dbReference type="Google" id="ProtNLM"/>
    </source>
</evidence>
<accession>A0AB34VDR7</accession>
<name>A0AB34VDR7_9GAMM</name>